<name>A0A8S1RYB3_PAROT</name>
<dbReference type="PANTHER" id="PTHR46065">
    <property type="entry name" value="E3 UBIQUITIN-PROTEIN LIGASE MARCH 2/3 FAMILY MEMBER"/>
    <property type="match status" value="1"/>
</dbReference>
<evidence type="ECO:0000256" key="9">
    <source>
        <dbReference type="ARBA" id="ARBA00023136"/>
    </source>
</evidence>
<feature type="domain" description="RING-CH-type" evidence="11">
    <location>
        <begin position="74"/>
        <end position="142"/>
    </location>
</feature>
<keyword evidence="7" id="KW-0862">Zinc</keyword>
<keyword evidence="13" id="KW-1185">Reference proteome</keyword>
<organism evidence="12 13">
    <name type="scientific">Paramecium octaurelia</name>
    <dbReference type="NCBI Taxonomy" id="43137"/>
    <lineage>
        <taxon>Eukaryota</taxon>
        <taxon>Sar</taxon>
        <taxon>Alveolata</taxon>
        <taxon>Ciliophora</taxon>
        <taxon>Intramacronucleata</taxon>
        <taxon>Oligohymenophorea</taxon>
        <taxon>Peniculida</taxon>
        <taxon>Parameciidae</taxon>
        <taxon>Paramecium</taxon>
    </lineage>
</organism>
<evidence type="ECO:0000259" key="11">
    <source>
        <dbReference type="PROSITE" id="PS51292"/>
    </source>
</evidence>
<evidence type="ECO:0000256" key="7">
    <source>
        <dbReference type="ARBA" id="ARBA00022833"/>
    </source>
</evidence>
<feature type="transmembrane region" description="Helical" evidence="10">
    <location>
        <begin position="194"/>
        <end position="219"/>
    </location>
</feature>
<evidence type="ECO:0000256" key="3">
    <source>
        <dbReference type="ARBA" id="ARBA00022692"/>
    </source>
</evidence>
<dbReference type="PROSITE" id="PS51292">
    <property type="entry name" value="ZF_RING_CH"/>
    <property type="match status" value="1"/>
</dbReference>
<evidence type="ECO:0000256" key="6">
    <source>
        <dbReference type="ARBA" id="ARBA00022786"/>
    </source>
</evidence>
<accession>A0A8S1RYB3</accession>
<comment type="caution">
    <text evidence="12">The sequence shown here is derived from an EMBL/GenBank/DDBJ whole genome shotgun (WGS) entry which is preliminary data.</text>
</comment>
<proteinExistence type="predicted"/>
<reference evidence="12" key="1">
    <citation type="submission" date="2021-01" db="EMBL/GenBank/DDBJ databases">
        <authorList>
            <consortium name="Genoscope - CEA"/>
            <person name="William W."/>
        </authorList>
    </citation>
    <scope>NUCLEOTIDE SEQUENCE</scope>
</reference>
<comment type="subcellular location">
    <subcellularLocation>
        <location evidence="1">Membrane</location>
    </subcellularLocation>
</comment>
<evidence type="ECO:0000256" key="1">
    <source>
        <dbReference type="ARBA" id="ARBA00004370"/>
    </source>
</evidence>
<dbReference type="OrthoDB" id="412381at2759"/>
<dbReference type="GO" id="GO:0008270">
    <property type="term" value="F:zinc ion binding"/>
    <property type="evidence" value="ECO:0007669"/>
    <property type="project" value="UniProtKB-KW"/>
</dbReference>
<dbReference type="InterPro" id="IPR011016">
    <property type="entry name" value="Znf_RING-CH"/>
</dbReference>
<sequence length="258" mass="30412">MADDRNDATSQNNNFIFLNTSEQGINENVQSQKFRKKKLKTIYSKVKYWISLEDLIRKKIVGCRIYTNELNGQFPYEKNKICRICIQDDQSSQFISPCKCKGSTEFVHEECLKMWVLQQFGVNKIFNRELYCEICKYKLEYRVNFVNRFDMFQIRNIKLSTKLCWIIQVIIMALCIYAQISIVQRFGINSLSTISIFIAICLVILVIIIQFCFSVLSAVKIEMVEKWEFYNYKPSCRILNGQLEMPGNFLKVNLIHCL</sequence>
<dbReference type="Proteomes" id="UP000683925">
    <property type="component" value="Unassembled WGS sequence"/>
</dbReference>
<keyword evidence="8 10" id="KW-1133">Transmembrane helix</keyword>
<keyword evidence="6" id="KW-0833">Ubl conjugation pathway</keyword>
<evidence type="ECO:0000256" key="10">
    <source>
        <dbReference type="SAM" id="Phobius"/>
    </source>
</evidence>
<evidence type="ECO:0000256" key="8">
    <source>
        <dbReference type="ARBA" id="ARBA00022989"/>
    </source>
</evidence>
<evidence type="ECO:0000256" key="5">
    <source>
        <dbReference type="ARBA" id="ARBA00022771"/>
    </source>
</evidence>
<evidence type="ECO:0000256" key="4">
    <source>
        <dbReference type="ARBA" id="ARBA00022723"/>
    </source>
</evidence>
<dbReference type="GO" id="GO:0016740">
    <property type="term" value="F:transferase activity"/>
    <property type="evidence" value="ECO:0007669"/>
    <property type="project" value="UniProtKB-KW"/>
</dbReference>
<dbReference type="PANTHER" id="PTHR46065:SF3">
    <property type="entry name" value="FI20425P1"/>
    <property type="match status" value="1"/>
</dbReference>
<feature type="transmembrane region" description="Helical" evidence="10">
    <location>
        <begin position="163"/>
        <end position="182"/>
    </location>
</feature>
<protein>
    <recommendedName>
        <fullName evidence="11">RING-CH-type domain-containing protein</fullName>
    </recommendedName>
</protein>
<keyword evidence="2" id="KW-0808">Transferase</keyword>
<keyword evidence="3 10" id="KW-0812">Transmembrane</keyword>
<gene>
    <name evidence="12" type="ORF">POCTA_138.1.T0030427</name>
</gene>
<dbReference type="CDD" id="cd16495">
    <property type="entry name" value="RING_CH-C4HC3_MARCH"/>
    <property type="match status" value="1"/>
</dbReference>
<keyword evidence="4" id="KW-0479">Metal-binding</keyword>
<evidence type="ECO:0000313" key="12">
    <source>
        <dbReference type="EMBL" id="CAD8132427.1"/>
    </source>
</evidence>
<dbReference type="SMART" id="SM00744">
    <property type="entry name" value="RINGv"/>
    <property type="match status" value="1"/>
</dbReference>
<dbReference type="AlphaFoldDB" id="A0A8S1RYB3"/>
<keyword evidence="5" id="KW-0863">Zinc-finger</keyword>
<dbReference type="OMA" id="KICRICI"/>
<dbReference type="Pfam" id="PF12906">
    <property type="entry name" value="RINGv"/>
    <property type="match status" value="1"/>
</dbReference>
<dbReference type="GO" id="GO:0016020">
    <property type="term" value="C:membrane"/>
    <property type="evidence" value="ECO:0007669"/>
    <property type="project" value="UniProtKB-SubCell"/>
</dbReference>
<evidence type="ECO:0000256" key="2">
    <source>
        <dbReference type="ARBA" id="ARBA00022679"/>
    </source>
</evidence>
<dbReference type="EMBL" id="CAJJDP010000001">
    <property type="protein sequence ID" value="CAD8132427.1"/>
    <property type="molecule type" value="Genomic_DNA"/>
</dbReference>
<evidence type="ECO:0000313" key="13">
    <source>
        <dbReference type="Proteomes" id="UP000683925"/>
    </source>
</evidence>
<keyword evidence="9 10" id="KW-0472">Membrane</keyword>